<organism evidence="6 7">
    <name type="scientific">Lottiidibacillus patelloidae</name>
    <dbReference type="NCBI Taxonomy" id="2670334"/>
    <lineage>
        <taxon>Bacteria</taxon>
        <taxon>Bacillati</taxon>
        <taxon>Bacillota</taxon>
        <taxon>Bacilli</taxon>
        <taxon>Bacillales</taxon>
        <taxon>Bacillaceae</taxon>
        <taxon>Lottiidibacillus</taxon>
    </lineage>
</organism>
<feature type="compositionally biased region" description="Low complexity" evidence="3">
    <location>
        <begin position="50"/>
        <end position="63"/>
    </location>
</feature>
<keyword evidence="2" id="KW-0862">Zinc</keyword>
<evidence type="ECO:0000256" key="2">
    <source>
        <dbReference type="PIRSR" id="PIRSR634015-3"/>
    </source>
</evidence>
<dbReference type="InterPro" id="IPR034015">
    <property type="entry name" value="M1_LTA4H"/>
</dbReference>
<feature type="compositionally biased region" description="Basic and acidic residues" evidence="3">
    <location>
        <begin position="69"/>
        <end position="80"/>
    </location>
</feature>
<keyword evidence="4" id="KW-0812">Transmembrane</keyword>
<evidence type="ECO:0000313" key="7">
    <source>
        <dbReference type="Proteomes" id="UP000217083"/>
    </source>
</evidence>
<evidence type="ECO:0000256" key="3">
    <source>
        <dbReference type="SAM" id="MobiDB-lite"/>
    </source>
</evidence>
<keyword evidence="4" id="KW-1133">Transmembrane helix</keyword>
<dbReference type="AlphaFoldDB" id="A0A263BRF0"/>
<feature type="binding site" evidence="2">
    <location>
        <position position="416"/>
    </location>
    <ligand>
        <name>Zn(2+)</name>
        <dbReference type="ChEBI" id="CHEBI:29105"/>
        <note>catalytic</note>
    </ligand>
</feature>
<name>A0A263BRF0_9BACI</name>
<dbReference type="EMBL" id="NPIA01000007">
    <property type="protein sequence ID" value="OZM56289.1"/>
    <property type="molecule type" value="Genomic_DNA"/>
</dbReference>
<dbReference type="Pfam" id="PF01433">
    <property type="entry name" value="Peptidase_M1"/>
    <property type="match status" value="1"/>
</dbReference>
<dbReference type="CDD" id="cd09604">
    <property type="entry name" value="M1_APN_like"/>
    <property type="match status" value="1"/>
</dbReference>
<feature type="region of interest" description="Disordered" evidence="3">
    <location>
        <begin position="33"/>
        <end position="80"/>
    </location>
</feature>
<feature type="active site" description="Proton donor" evidence="1">
    <location>
        <position position="478"/>
    </location>
</feature>
<feature type="binding site" evidence="2">
    <location>
        <position position="397"/>
    </location>
    <ligand>
        <name>Zn(2+)</name>
        <dbReference type="ChEBI" id="CHEBI:29105"/>
        <note>catalytic</note>
    </ligand>
</feature>
<dbReference type="PANTHER" id="PTHR45726:SF3">
    <property type="entry name" value="LEUKOTRIENE A-4 HYDROLASE"/>
    <property type="match status" value="1"/>
</dbReference>
<keyword evidence="4" id="KW-0472">Membrane</keyword>
<protein>
    <recommendedName>
        <fullName evidence="5">Peptidase M1 membrane alanine aminopeptidase domain-containing protein</fullName>
    </recommendedName>
</protein>
<reference evidence="7" key="1">
    <citation type="submission" date="2017-08" db="EMBL/GenBank/DDBJ databases">
        <authorList>
            <person name="Huang Z."/>
        </authorList>
    </citation>
    <scope>NUCLEOTIDE SEQUENCE [LARGE SCALE GENOMIC DNA]</scope>
    <source>
        <strain evidence="7">SA5d-4</strain>
    </source>
</reference>
<comment type="cofactor">
    <cofactor evidence="2">
        <name>Zn(2+)</name>
        <dbReference type="ChEBI" id="CHEBI:29105"/>
    </cofactor>
    <text evidence="2">Binds 1 zinc ion per subunit.</text>
</comment>
<feature type="binding site" evidence="2">
    <location>
        <position position="393"/>
    </location>
    <ligand>
        <name>Zn(2+)</name>
        <dbReference type="ChEBI" id="CHEBI:29105"/>
        <note>catalytic</note>
    </ligand>
</feature>
<dbReference type="RefSeq" id="WP_094925753.1">
    <property type="nucleotide sequence ID" value="NZ_NPIA01000007.1"/>
</dbReference>
<evidence type="ECO:0000313" key="6">
    <source>
        <dbReference type="EMBL" id="OZM56289.1"/>
    </source>
</evidence>
<dbReference type="GO" id="GO:0008270">
    <property type="term" value="F:zinc ion binding"/>
    <property type="evidence" value="ECO:0007669"/>
    <property type="project" value="InterPro"/>
</dbReference>
<evidence type="ECO:0000259" key="5">
    <source>
        <dbReference type="Pfam" id="PF01433"/>
    </source>
</evidence>
<accession>A0A263BRF0</accession>
<feature type="transmembrane region" description="Helical" evidence="4">
    <location>
        <begin position="7"/>
        <end position="25"/>
    </location>
</feature>
<proteinExistence type="predicted"/>
<dbReference type="InterPro" id="IPR014782">
    <property type="entry name" value="Peptidase_M1_dom"/>
</dbReference>
<keyword evidence="2" id="KW-0479">Metal-binding</keyword>
<gene>
    <name evidence="6" type="ORF">CIB95_12810</name>
</gene>
<dbReference type="PANTHER" id="PTHR45726">
    <property type="entry name" value="LEUKOTRIENE A-4 HYDROLASE"/>
    <property type="match status" value="1"/>
</dbReference>
<evidence type="ECO:0000256" key="4">
    <source>
        <dbReference type="SAM" id="Phobius"/>
    </source>
</evidence>
<evidence type="ECO:0000256" key="1">
    <source>
        <dbReference type="PIRSR" id="PIRSR634015-1"/>
    </source>
</evidence>
<dbReference type="GO" id="GO:0008237">
    <property type="term" value="F:metallopeptidase activity"/>
    <property type="evidence" value="ECO:0007669"/>
    <property type="project" value="InterPro"/>
</dbReference>
<dbReference type="InterPro" id="IPR027268">
    <property type="entry name" value="Peptidase_M4/M1_CTD_sf"/>
</dbReference>
<comment type="caution">
    <text evidence="6">The sequence shown here is derived from an EMBL/GenBank/DDBJ whole genome shotgun (WGS) entry which is preliminary data.</text>
</comment>
<dbReference type="Proteomes" id="UP000217083">
    <property type="component" value="Unassembled WGS sequence"/>
</dbReference>
<reference evidence="6 7" key="2">
    <citation type="submission" date="2017-09" db="EMBL/GenBank/DDBJ databases">
        <title>Bacillus patelloidae sp. nov., isolated from the intestinal tract of a marine limpet.</title>
        <authorList>
            <person name="Liu R."/>
            <person name="Dong C."/>
            <person name="Shao Z."/>
        </authorList>
    </citation>
    <scope>NUCLEOTIDE SEQUENCE [LARGE SCALE GENOMIC DNA]</scope>
    <source>
        <strain evidence="6 7">SA5d-4</strain>
    </source>
</reference>
<feature type="domain" description="Peptidase M1 membrane alanine aminopeptidase" evidence="5">
    <location>
        <begin position="333"/>
        <end position="537"/>
    </location>
</feature>
<sequence>MDTRKVYIILILFIFSSTYAGIAMIQHAKDTSINQQSEYHQDQNDEQNNADENQQGNSENQNQNEEETNDNKKQDDEVSKARKLNVDHGNTVYKFNGTFDPEIQQISGTLIVKAINDTGVDQNSIYFHLYPMIYEEKIPLKGEDWDFIFGEKRTPGKMDVFDVKVSGKEVNSKIDGTIMEVPLESWTQNEEVSIEMSFIIDVPKNNGVFSYDDQSTWFGSWIPIKAVYTEEGWYLNPYHPIGDPLFSDIASYDMTIKLPTNYQIATSGYDYESRIVTVSNQTFGSYHVVAENVRDFAMVIMDDSYKLLQSKVDDVVVNVWYRNQTKEAMQKYLEATEKSLQYFSERYGKYPYKEFDVIATGGFFGGMEYPGLVFVQSQAFEKELTYGYTVIAHETAHQWWYALVGNNAIEEPWLDESLTNYSTLNFLLKHYPIVGEKTLNSQTKYLSKEIENFKEEGQLIKLPAKDFAEWQTYILSIYYFGSQMFYHLDQTIGEEKMNEALKLYVERYSYKNASREDLISVFEEVVGPQVREFFDSWLENEVVKTLGN</sequence>
<keyword evidence="7" id="KW-1185">Reference proteome</keyword>
<feature type="active site" description="Proton acceptor" evidence="1">
    <location>
        <position position="394"/>
    </location>
</feature>
<dbReference type="Gene3D" id="1.10.390.10">
    <property type="entry name" value="Neutral Protease Domain 2"/>
    <property type="match status" value="1"/>
</dbReference>
<dbReference type="SUPFAM" id="SSF55486">
    <property type="entry name" value="Metalloproteases ('zincins'), catalytic domain"/>
    <property type="match status" value="1"/>
</dbReference>